<dbReference type="GO" id="GO:0046983">
    <property type="term" value="F:protein dimerization activity"/>
    <property type="evidence" value="ECO:0007669"/>
    <property type="project" value="InterPro"/>
</dbReference>
<evidence type="ECO:0000313" key="2">
    <source>
        <dbReference type="EMBL" id="AZV44851.1"/>
    </source>
</evidence>
<sequence length="42" mass="5124">MANKQTKFLYSKWIELILEAREMDITVKEIRDFPPKCKKDYC</sequence>
<name>A0A3T0KX22_9BACI</name>
<accession>A0A3T0KX22</accession>
<dbReference type="InterPro" id="IPR036281">
    <property type="entry name" value="SinR/SinI_dimer_dom_sf"/>
</dbReference>
<gene>
    <name evidence="2" type="ORF">BAOM_4271</name>
</gene>
<proteinExistence type="predicted"/>
<feature type="domain" description="Sin" evidence="1">
    <location>
        <begin position="1"/>
        <end position="38"/>
    </location>
</feature>
<reference evidence="2 3" key="1">
    <citation type="submission" date="2018-01" db="EMBL/GenBank/DDBJ databases">
        <title>Bacillus asahii Genome sequencing and assembly.</title>
        <authorList>
            <person name="Jiang H."/>
            <person name="Feng Y."/>
            <person name="Zhao F."/>
            <person name="Lin X."/>
        </authorList>
    </citation>
    <scope>NUCLEOTIDE SEQUENCE [LARGE SCALE GENOMIC DNA]</scope>
    <source>
        <strain evidence="2 3">OM18</strain>
    </source>
</reference>
<dbReference type="EMBL" id="CP026095">
    <property type="protein sequence ID" value="AZV44851.1"/>
    <property type="molecule type" value="Genomic_DNA"/>
</dbReference>
<evidence type="ECO:0000313" key="3">
    <source>
        <dbReference type="Proteomes" id="UP000283095"/>
    </source>
</evidence>
<protein>
    <recommendedName>
        <fullName evidence="1">Sin domain-containing protein</fullName>
    </recommendedName>
</protein>
<dbReference type="AlphaFoldDB" id="A0A3T0KX22"/>
<dbReference type="PROSITE" id="PS51500">
    <property type="entry name" value="SIN"/>
    <property type="match status" value="1"/>
</dbReference>
<dbReference type="Proteomes" id="UP000283095">
    <property type="component" value="Chromosome"/>
</dbReference>
<dbReference type="SUPFAM" id="SSF47406">
    <property type="entry name" value="SinR repressor dimerisation domain-like"/>
    <property type="match status" value="1"/>
</dbReference>
<evidence type="ECO:0000259" key="1">
    <source>
        <dbReference type="PROSITE" id="PS51500"/>
    </source>
</evidence>
<organism evidence="2 3">
    <name type="scientific">Peribacillus asahii</name>
    <dbReference type="NCBI Taxonomy" id="228899"/>
    <lineage>
        <taxon>Bacteria</taxon>
        <taxon>Bacillati</taxon>
        <taxon>Bacillota</taxon>
        <taxon>Bacilli</taxon>
        <taxon>Bacillales</taxon>
        <taxon>Bacillaceae</taxon>
        <taxon>Peribacillus</taxon>
    </lineage>
</organism>
<dbReference type="KEGG" id="pasa:BAOM_4271"/>
<dbReference type="InterPro" id="IPR010981">
    <property type="entry name" value="SinR/SinI_dimer_dom"/>
</dbReference>
<dbReference type="GO" id="GO:0006355">
    <property type="term" value="P:regulation of DNA-templated transcription"/>
    <property type="evidence" value="ECO:0007669"/>
    <property type="project" value="InterPro"/>
</dbReference>